<dbReference type="InterPro" id="IPR036390">
    <property type="entry name" value="WH_DNA-bd_sf"/>
</dbReference>
<dbReference type="GO" id="GO:0003677">
    <property type="term" value="F:DNA binding"/>
    <property type="evidence" value="ECO:0007669"/>
    <property type="project" value="UniProtKB-KW"/>
</dbReference>
<gene>
    <name evidence="6" type="ORF">EV675_4713</name>
</gene>
<reference evidence="6 7" key="1">
    <citation type="submission" date="2019-02" db="EMBL/GenBank/DDBJ databases">
        <title>Genomic Encyclopedia of Type Strains, Phase IV (KMG-IV): sequencing the most valuable type-strain genomes for metagenomic binning, comparative biology and taxonomic classification.</title>
        <authorList>
            <person name="Goeker M."/>
        </authorList>
    </citation>
    <scope>NUCLEOTIDE SEQUENCE [LARGE SCALE GENOMIC DNA]</scope>
    <source>
        <strain evidence="6 7">K24</strain>
    </source>
</reference>
<dbReference type="GO" id="GO:0005829">
    <property type="term" value="C:cytosol"/>
    <property type="evidence" value="ECO:0007669"/>
    <property type="project" value="TreeGrafter"/>
</dbReference>
<dbReference type="InterPro" id="IPR005119">
    <property type="entry name" value="LysR_subst-bd"/>
</dbReference>
<evidence type="ECO:0000259" key="5">
    <source>
        <dbReference type="PROSITE" id="PS50931"/>
    </source>
</evidence>
<dbReference type="SUPFAM" id="SSF53850">
    <property type="entry name" value="Periplasmic binding protein-like II"/>
    <property type="match status" value="1"/>
</dbReference>
<keyword evidence="4" id="KW-0804">Transcription</keyword>
<keyword evidence="2" id="KW-0805">Transcription regulation</keyword>
<evidence type="ECO:0000256" key="4">
    <source>
        <dbReference type="ARBA" id="ARBA00023163"/>
    </source>
</evidence>
<dbReference type="GO" id="GO:0003700">
    <property type="term" value="F:DNA-binding transcription factor activity"/>
    <property type="evidence" value="ECO:0007669"/>
    <property type="project" value="InterPro"/>
</dbReference>
<dbReference type="FunFam" id="1.10.10.10:FF:000001">
    <property type="entry name" value="LysR family transcriptional regulator"/>
    <property type="match status" value="1"/>
</dbReference>
<evidence type="ECO:0000256" key="3">
    <source>
        <dbReference type="ARBA" id="ARBA00023125"/>
    </source>
</evidence>
<dbReference type="SUPFAM" id="SSF46785">
    <property type="entry name" value="Winged helix' DNA-binding domain"/>
    <property type="match status" value="1"/>
</dbReference>
<dbReference type="RefSeq" id="WP_130360556.1">
    <property type="nucleotide sequence ID" value="NZ_SGXC01000003.1"/>
</dbReference>
<dbReference type="PROSITE" id="PS50931">
    <property type="entry name" value="HTH_LYSR"/>
    <property type="match status" value="1"/>
</dbReference>
<evidence type="ECO:0000256" key="2">
    <source>
        <dbReference type="ARBA" id="ARBA00023015"/>
    </source>
</evidence>
<dbReference type="Pfam" id="PF00126">
    <property type="entry name" value="HTH_1"/>
    <property type="match status" value="1"/>
</dbReference>
<keyword evidence="3 6" id="KW-0238">DNA-binding</keyword>
<dbReference type="InterPro" id="IPR050950">
    <property type="entry name" value="HTH-type_LysR_regulators"/>
</dbReference>
<dbReference type="PANTHER" id="PTHR30419:SF30">
    <property type="entry name" value="LYSR FAMILY TRANSCRIPTIONAL REGULATOR"/>
    <property type="match status" value="1"/>
</dbReference>
<evidence type="ECO:0000313" key="7">
    <source>
        <dbReference type="Proteomes" id="UP000292445"/>
    </source>
</evidence>
<dbReference type="InterPro" id="IPR000847">
    <property type="entry name" value="LysR_HTH_N"/>
</dbReference>
<evidence type="ECO:0000313" key="6">
    <source>
        <dbReference type="EMBL" id="RZS78072.1"/>
    </source>
</evidence>
<protein>
    <submittedName>
        <fullName evidence="6">DNA-binding transcriptional LysR family regulator</fullName>
    </submittedName>
</protein>
<dbReference type="InterPro" id="IPR036388">
    <property type="entry name" value="WH-like_DNA-bd_sf"/>
</dbReference>
<dbReference type="PANTHER" id="PTHR30419">
    <property type="entry name" value="HTH-TYPE TRANSCRIPTIONAL REGULATOR YBHD"/>
    <property type="match status" value="1"/>
</dbReference>
<comment type="caution">
    <text evidence="6">The sequence shown here is derived from an EMBL/GenBank/DDBJ whole genome shotgun (WGS) entry which is preliminary data.</text>
</comment>
<organism evidence="6 7">
    <name type="scientific">Pigmentiphaga kullae</name>
    <dbReference type="NCBI Taxonomy" id="151784"/>
    <lineage>
        <taxon>Bacteria</taxon>
        <taxon>Pseudomonadati</taxon>
        <taxon>Pseudomonadota</taxon>
        <taxon>Betaproteobacteria</taxon>
        <taxon>Burkholderiales</taxon>
        <taxon>Alcaligenaceae</taxon>
        <taxon>Pigmentiphaga</taxon>
    </lineage>
</organism>
<feature type="domain" description="HTH lysR-type" evidence="5">
    <location>
        <begin position="1"/>
        <end position="58"/>
    </location>
</feature>
<evidence type="ECO:0000256" key="1">
    <source>
        <dbReference type="ARBA" id="ARBA00009437"/>
    </source>
</evidence>
<dbReference type="Gene3D" id="1.10.10.10">
    <property type="entry name" value="Winged helix-like DNA-binding domain superfamily/Winged helix DNA-binding domain"/>
    <property type="match status" value="1"/>
</dbReference>
<dbReference type="PRINTS" id="PR00039">
    <property type="entry name" value="HTHLYSR"/>
</dbReference>
<sequence>MREAHLRDLIAVVETGSVRSAARTLGLAQAAVSKNLTALEKSLGVPLLIRSARGVEPTEIGRMVLRRARVIDAELRNLHEEIEQFSGEHHSQVKIGLSATAEAMLLSEAVARFREHRPNTQISVYGGRSSSTIAALREARIDFAVSPLPADQSITDLHTERLCSSDLGVIVRADHPAADARDLASLVPYGWLYSVQQAGGPMIVSLMRKQGLPDPTLVAHCNSASALVDMLLQSDYVAINSLAALEPLRQRGLLKFLPIELDLPLAVQYLITPTMRPLTAVAAALAAEFRRASRRLRR</sequence>
<comment type="similarity">
    <text evidence="1">Belongs to the LysR transcriptional regulatory family.</text>
</comment>
<name>A0A4Q7N7N9_9BURK</name>
<proteinExistence type="inferred from homology"/>
<dbReference type="Gene3D" id="3.40.190.290">
    <property type="match status" value="1"/>
</dbReference>
<dbReference type="EMBL" id="SGXC01000003">
    <property type="protein sequence ID" value="RZS78072.1"/>
    <property type="molecule type" value="Genomic_DNA"/>
</dbReference>
<dbReference type="Proteomes" id="UP000292445">
    <property type="component" value="Unassembled WGS sequence"/>
</dbReference>
<keyword evidence="7" id="KW-1185">Reference proteome</keyword>
<dbReference type="AlphaFoldDB" id="A0A4Q7N7N9"/>
<accession>A0A4Q7N7N9</accession>
<dbReference type="Pfam" id="PF03466">
    <property type="entry name" value="LysR_substrate"/>
    <property type="match status" value="1"/>
</dbReference>
<dbReference type="OrthoDB" id="8629427at2"/>